<dbReference type="OrthoDB" id="42404at2157"/>
<evidence type="ECO:0000313" key="1">
    <source>
        <dbReference type="EMBL" id="EZQ11256.1"/>
    </source>
</evidence>
<protein>
    <submittedName>
        <fullName evidence="1">Uncharacterized protein</fullName>
    </submittedName>
</protein>
<gene>
    <name evidence="1" type="ORF">CM19_01910</name>
</gene>
<comment type="caution">
    <text evidence="1">The sequence shown here is derived from an EMBL/GenBank/DDBJ whole genome shotgun (WGS) entry which is preliminary data.</text>
</comment>
<organism evidence="1 2">
    <name type="scientific">Candidatus Acidianus copahuensis</name>
    <dbReference type="NCBI Taxonomy" id="1160895"/>
    <lineage>
        <taxon>Archaea</taxon>
        <taxon>Thermoproteota</taxon>
        <taxon>Thermoprotei</taxon>
        <taxon>Sulfolobales</taxon>
        <taxon>Sulfolobaceae</taxon>
        <taxon>Acidianus</taxon>
    </lineage>
</organism>
<accession>A0A031LTW2</accession>
<evidence type="ECO:0000313" key="2">
    <source>
        <dbReference type="Proteomes" id="UP000024332"/>
    </source>
</evidence>
<proteinExistence type="predicted"/>
<dbReference type="Proteomes" id="UP000024332">
    <property type="component" value="Unassembled WGS sequence"/>
</dbReference>
<keyword evidence="2" id="KW-1185">Reference proteome</keyword>
<dbReference type="EMBL" id="JFZT01000016">
    <property type="protein sequence ID" value="EZQ11256.1"/>
    <property type="molecule type" value="Genomic_DNA"/>
</dbReference>
<sequence length="102" mass="11532">MEISVDTKRKSLEFCFQGSDMHIFIEGDEIRIAEAITYEVAIGEQFAKLQLAIKGGKVYLVTPFGRNEVSNPENLIQGVKQILDGIKESHKELYEEMNKILG</sequence>
<dbReference type="RefSeq" id="WP_048098712.1">
    <property type="nucleotide sequence ID" value="NZ_JFZT01000016.1"/>
</dbReference>
<dbReference type="AlphaFoldDB" id="A0A031LTW2"/>
<reference evidence="1 2" key="1">
    <citation type="submission" date="2014-03" db="EMBL/GenBank/DDBJ databases">
        <title>Draft genome sequence of the novel thermoacidophilic archaea Acidianus copahuensis ALE1 strain, isolated from Copahue volcanic area in Neuquen Argentina.</title>
        <authorList>
            <person name="Urbieta M.S."/>
            <person name="Rascovan N."/>
            <person name="Castro C."/>
            <person name="Revale S."/>
            <person name="Giaveno M.A."/>
            <person name="Vazquez M.P."/>
            <person name="Donati E.R."/>
        </authorList>
    </citation>
    <scope>NUCLEOTIDE SEQUENCE [LARGE SCALE GENOMIC DNA]</scope>
    <source>
        <strain evidence="1 2">ALE1</strain>
    </source>
</reference>
<name>A0A031LTW2_9CREN</name>